<keyword evidence="3" id="KW-1185">Reference proteome</keyword>
<accession>A0A2I0IMP5</accession>
<evidence type="ECO:0000313" key="3">
    <source>
        <dbReference type="Proteomes" id="UP000233551"/>
    </source>
</evidence>
<dbReference type="AlphaFoldDB" id="A0A2I0IMP5"/>
<evidence type="ECO:0000313" key="2">
    <source>
        <dbReference type="EMBL" id="PKI45267.1"/>
    </source>
</evidence>
<sequence length="89" mass="10212">MRRRGAKRKQRDESQSSSLQEQPNREENHKPPAKTTAKSGATRATAAKSEPEPEFFEDQRNLVIDCLLQTLPIDSLFSVVLELLRSFWL</sequence>
<evidence type="ECO:0000256" key="1">
    <source>
        <dbReference type="SAM" id="MobiDB-lite"/>
    </source>
</evidence>
<reference evidence="2 3" key="1">
    <citation type="submission" date="2017-11" db="EMBL/GenBank/DDBJ databases">
        <title>De-novo sequencing of pomegranate (Punica granatum L.) genome.</title>
        <authorList>
            <person name="Akparov Z."/>
            <person name="Amiraslanov A."/>
            <person name="Hajiyeva S."/>
            <person name="Abbasov M."/>
            <person name="Kaur K."/>
            <person name="Hamwieh A."/>
            <person name="Solovyev V."/>
            <person name="Salamov A."/>
            <person name="Braich B."/>
            <person name="Kosarev P."/>
            <person name="Mahmoud A."/>
            <person name="Hajiyev E."/>
            <person name="Babayeva S."/>
            <person name="Izzatullayeva V."/>
            <person name="Mammadov A."/>
            <person name="Mammadov A."/>
            <person name="Sharifova S."/>
            <person name="Ojaghi J."/>
            <person name="Eynullazada K."/>
            <person name="Bayramov B."/>
            <person name="Abdulazimova A."/>
            <person name="Shahmuradov I."/>
        </authorList>
    </citation>
    <scope>NUCLEOTIDE SEQUENCE [LARGE SCALE GENOMIC DNA]</scope>
    <source>
        <strain evidence="3">cv. AG2017</strain>
        <tissue evidence="2">Leaf</tissue>
    </source>
</reference>
<feature type="region of interest" description="Disordered" evidence="1">
    <location>
        <begin position="1"/>
        <end position="54"/>
    </location>
</feature>
<protein>
    <submittedName>
        <fullName evidence="2">Uncharacterized protein</fullName>
    </submittedName>
</protein>
<dbReference type="Proteomes" id="UP000233551">
    <property type="component" value="Unassembled WGS sequence"/>
</dbReference>
<name>A0A2I0IMP5_PUNGR</name>
<comment type="caution">
    <text evidence="2">The sequence shown here is derived from an EMBL/GenBank/DDBJ whole genome shotgun (WGS) entry which is preliminary data.</text>
</comment>
<proteinExistence type="predicted"/>
<dbReference type="EMBL" id="PGOL01002746">
    <property type="protein sequence ID" value="PKI45267.1"/>
    <property type="molecule type" value="Genomic_DNA"/>
</dbReference>
<organism evidence="2 3">
    <name type="scientific">Punica granatum</name>
    <name type="common">Pomegranate</name>
    <dbReference type="NCBI Taxonomy" id="22663"/>
    <lineage>
        <taxon>Eukaryota</taxon>
        <taxon>Viridiplantae</taxon>
        <taxon>Streptophyta</taxon>
        <taxon>Embryophyta</taxon>
        <taxon>Tracheophyta</taxon>
        <taxon>Spermatophyta</taxon>
        <taxon>Magnoliopsida</taxon>
        <taxon>eudicotyledons</taxon>
        <taxon>Gunneridae</taxon>
        <taxon>Pentapetalae</taxon>
        <taxon>rosids</taxon>
        <taxon>malvids</taxon>
        <taxon>Myrtales</taxon>
        <taxon>Lythraceae</taxon>
        <taxon>Punica</taxon>
    </lineage>
</organism>
<gene>
    <name evidence="2" type="ORF">CRG98_034347</name>
</gene>